<keyword evidence="2" id="KW-1185">Reference proteome</keyword>
<sequence length="90" mass="10129">MQMQVVPKANTWIKSNQSITLRSGKVIEKPLLNLVRKMMSQSLRVRINIPLLDAIKQEEAKACNGDHKLKELPSRSIESIPSSVQPPNLI</sequence>
<evidence type="ECO:0000313" key="2">
    <source>
        <dbReference type="Proteomes" id="UP000309997"/>
    </source>
</evidence>
<accession>A0ACC4CZS2</accession>
<organism evidence="1 2">
    <name type="scientific">Populus alba</name>
    <name type="common">White poplar</name>
    <dbReference type="NCBI Taxonomy" id="43335"/>
    <lineage>
        <taxon>Eukaryota</taxon>
        <taxon>Viridiplantae</taxon>
        <taxon>Streptophyta</taxon>
        <taxon>Embryophyta</taxon>
        <taxon>Tracheophyta</taxon>
        <taxon>Spermatophyta</taxon>
        <taxon>Magnoliopsida</taxon>
        <taxon>eudicotyledons</taxon>
        <taxon>Gunneridae</taxon>
        <taxon>Pentapetalae</taxon>
        <taxon>rosids</taxon>
        <taxon>fabids</taxon>
        <taxon>Malpighiales</taxon>
        <taxon>Salicaceae</taxon>
        <taxon>Saliceae</taxon>
        <taxon>Populus</taxon>
    </lineage>
</organism>
<protein>
    <submittedName>
        <fullName evidence="1">Uncharacterized protein</fullName>
    </submittedName>
</protein>
<dbReference type="Proteomes" id="UP000309997">
    <property type="component" value="Unassembled WGS sequence"/>
</dbReference>
<dbReference type="EMBL" id="RCHU02000001">
    <property type="protein sequence ID" value="KAL3610766.1"/>
    <property type="molecule type" value="Genomic_DNA"/>
</dbReference>
<name>A0ACC4CZS2_POPAL</name>
<gene>
    <name evidence="1" type="ORF">D5086_001786</name>
</gene>
<evidence type="ECO:0000313" key="1">
    <source>
        <dbReference type="EMBL" id="KAL3610766.1"/>
    </source>
</evidence>
<proteinExistence type="predicted"/>
<comment type="caution">
    <text evidence="1">The sequence shown here is derived from an EMBL/GenBank/DDBJ whole genome shotgun (WGS) entry which is preliminary data.</text>
</comment>
<reference evidence="1 2" key="1">
    <citation type="journal article" date="2024" name="Plant Biotechnol. J.">
        <title>Genome and CRISPR/Cas9 system of a widespread forest tree (Populus alba) in the world.</title>
        <authorList>
            <person name="Liu Y.J."/>
            <person name="Jiang P.F."/>
            <person name="Han X.M."/>
            <person name="Li X.Y."/>
            <person name="Wang H.M."/>
            <person name="Wang Y.J."/>
            <person name="Wang X.X."/>
            <person name="Zeng Q.Y."/>
        </authorList>
    </citation>
    <scope>NUCLEOTIDE SEQUENCE [LARGE SCALE GENOMIC DNA]</scope>
    <source>
        <strain evidence="2">cv. PAL-ZL1</strain>
    </source>
</reference>